<name>A0A5J4VJC2_9EUKA</name>
<dbReference type="AlphaFoldDB" id="A0A5J4VJC2"/>
<reference evidence="2 3" key="1">
    <citation type="submission" date="2019-03" db="EMBL/GenBank/DDBJ databases">
        <title>Single cell metagenomics reveals metabolic interactions within the superorganism composed of flagellate Streblomastix strix and complex community of Bacteroidetes bacteria on its surface.</title>
        <authorList>
            <person name="Treitli S.C."/>
            <person name="Kolisko M."/>
            <person name="Husnik F."/>
            <person name="Keeling P."/>
            <person name="Hampl V."/>
        </authorList>
    </citation>
    <scope>NUCLEOTIDE SEQUENCE [LARGE SCALE GENOMIC DNA]</scope>
    <source>
        <strain evidence="2">ST1C</strain>
    </source>
</reference>
<dbReference type="EMBL" id="SNRW01006626">
    <property type="protein sequence ID" value="KAA6382717.1"/>
    <property type="molecule type" value="Genomic_DNA"/>
</dbReference>
<comment type="caution">
    <text evidence="2">The sequence shown here is derived from an EMBL/GenBank/DDBJ whole genome shotgun (WGS) entry which is preliminary data.</text>
</comment>
<feature type="region of interest" description="Disordered" evidence="1">
    <location>
        <begin position="147"/>
        <end position="189"/>
    </location>
</feature>
<evidence type="ECO:0000256" key="1">
    <source>
        <dbReference type="SAM" id="MobiDB-lite"/>
    </source>
</evidence>
<feature type="compositionally biased region" description="Acidic residues" evidence="1">
    <location>
        <begin position="171"/>
        <end position="189"/>
    </location>
</feature>
<dbReference type="Proteomes" id="UP000324800">
    <property type="component" value="Unassembled WGS sequence"/>
</dbReference>
<proteinExistence type="predicted"/>
<evidence type="ECO:0000313" key="3">
    <source>
        <dbReference type="Proteomes" id="UP000324800"/>
    </source>
</evidence>
<gene>
    <name evidence="2" type="ORF">EZS28_021755</name>
</gene>
<sequence>MELQSSNTPVKKRSMLMDDNPLDYEEMYDEFMNLNKRKVMFNSKVCRIFITEKDEPVGEVQRTGIFDEQQSNIPFQRFDFESDNHQKAWVLSICNDLLGEDVQSSSTSASSRDFESYLTRKSLANSGDAIDLNMKALKRRRLTIDDENDQIQSQTETIGIVSKDEDKESDYGNENEESEYEYENDDNDEYDLDNQTQVIEKDNHSNDPQNCHTLRVRTLLEFSSKYSIIVEQFVAAVQISSQTYILATRGKNTRDRAEDNLLYKLLKGTRELSKRTQDWINNDIIVAYFKWAKQVRAILGDQHE</sequence>
<evidence type="ECO:0000313" key="2">
    <source>
        <dbReference type="EMBL" id="KAA6382717.1"/>
    </source>
</evidence>
<protein>
    <submittedName>
        <fullName evidence="2">Uncharacterized protein</fullName>
    </submittedName>
</protein>
<accession>A0A5J4VJC2</accession>
<organism evidence="2 3">
    <name type="scientific">Streblomastix strix</name>
    <dbReference type="NCBI Taxonomy" id="222440"/>
    <lineage>
        <taxon>Eukaryota</taxon>
        <taxon>Metamonada</taxon>
        <taxon>Preaxostyla</taxon>
        <taxon>Oxymonadida</taxon>
        <taxon>Streblomastigidae</taxon>
        <taxon>Streblomastix</taxon>
    </lineage>
</organism>